<dbReference type="AlphaFoldDB" id="A0A3B5MQI0"/>
<feature type="chain" id="PRO_5017224193" description="Ig-like domain-containing protein" evidence="4">
    <location>
        <begin position="23"/>
        <end position="186"/>
    </location>
</feature>
<dbReference type="STRING" id="32473.ENSXCOP00000026674"/>
<dbReference type="SUPFAM" id="SSF48726">
    <property type="entry name" value="Immunoglobulin"/>
    <property type="match status" value="1"/>
</dbReference>
<dbReference type="Proteomes" id="UP000261380">
    <property type="component" value="Unplaced"/>
</dbReference>
<dbReference type="GO" id="GO:0009897">
    <property type="term" value="C:external side of plasma membrane"/>
    <property type="evidence" value="ECO:0007669"/>
    <property type="project" value="TreeGrafter"/>
</dbReference>
<protein>
    <recommendedName>
        <fullName evidence="7">Ig-like domain-containing protein</fullName>
    </recommendedName>
</protein>
<keyword evidence="6" id="KW-1185">Reference proteome</keyword>
<evidence type="ECO:0000256" key="2">
    <source>
        <dbReference type="ARBA" id="ARBA00023136"/>
    </source>
</evidence>
<dbReference type="PANTHER" id="PTHR24100:SF151">
    <property type="entry name" value="ICOS LIGAND"/>
    <property type="match status" value="1"/>
</dbReference>
<dbReference type="InterPro" id="IPR036179">
    <property type="entry name" value="Ig-like_dom_sf"/>
</dbReference>
<organism evidence="5 6">
    <name type="scientific">Xiphophorus couchianus</name>
    <name type="common">Monterrey platyfish</name>
    <dbReference type="NCBI Taxonomy" id="32473"/>
    <lineage>
        <taxon>Eukaryota</taxon>
        <taxon>Metazoa</taxon>
        <taxon>Chordata</taxon>
        <taxon>Craniata</taxon>
        <taxon>Vertebrata</taxon>
        <taxon>Euteleostomi</taxon>
        <taxon>Actinopterygii</taxon>
        <taxon>Neopterygii</taxon>
        <taxon>Teleostei</taxon>
        <taxon>Neoteleostei</taxon>
        <taxon>Acanthomorphata</taxon>
        <taxon>Ovalentaria</taxon>
        <taxon>Atherinomorphae</taxon>
        <taxon>Cyprinodontiformes</taxon>
        <taxon>Poeciliidae</taxon>
        <taxon>Poeciliinae</taxon>
        <taxon>Xiphophorus</taxon>
    </lineage>
</organism>
<evidence type="ECO:0000256" key="3">
    <source>
        <dbReference type="ARBA" id="ARBA00023319"/>
    </source>
</evidence>
<name>A0A3B5MQI0_9TELE</name>
<evidence type="ECO:0000256" key="1">
    <source>
        <dbReference type="ARBA" id="ARBA00004370"/>
    </source>
</evidence>
<dbReference type="GO" id="GO:0001817">
    <property type="term" value="P:regulation of cytokine production"/>
    <property type="evidence" value="ECO:0007669"/>
    <property type="project" value="TreeGrafter"/>
</dbReference>
<proteinExistence type="predicted"/>
<comment type="subcellular location">
    <subcellularLocation>
        <location evidence="1">Membrane</location>
    </subcellularLocation>
</comment>
<evidence type="ECO:0000313" key="6">
    <source>
        <dbReference type="Proteomes" id="UP000261380"/>
    </source>
</evidence>
<evidence type="ECO:0000256" key="4">
    <source>
        <dbReference type="SAM" id="SignalP"/>
    </source>
</evidence>
<dbReference type="GeneTree" id="ENSGT01120000274444"/>
<sequence length="186" mass="21196">MYFHSTIFLSLLASMLVTVNLSFMYGLHTLVLSGEECVLLPCKMVGNGKVEWRDKENDVVHVYQNGSDQPGEQDLYYRNRTKMNEDPLNTGDLSLTLKYPEVSDGCTCRVYSSDGEILLEKHVQLEVKDHEVEVEDGVESVLLPFKETLELYVFNLGFLYLSHLSNIAKSVQTYKRSFHQTAARSC</sequence>
<dbReference type="Ensembl" id="ENSXCOT00000027001.1">
    <property type="protein sequence ID" value="ENSXCOP00000026674.1"/>
    <property type="gene ID" value="ENSXCOG00000019928.1"/>
</dbReference>
<reference evidence="5" key="1">
    <citation type="submission" date="2025-08" db="UniProtKB">
        <authorList>
            <consortium name="Ensembl"/>
        </authorList>
    </citation>
    <scope>IDENTIFICATION</scope>
</reference>
<accession>A0A3B5MQI0</accession>
<keyword evidence="4" id="KW-0732">Signal</keyword>
<evidence type="ECO:0000313" key="5">
    <source>
        <dbReference type="Ensembl" id="ENSXCOP00000026674.1"/>
    </source>
</evidence>
<dbReference type="GO" id="GO:0005102">
    <property type="term" value="F:signaling receptor binding"/>
    <property type="evidence" value="ECO:0007669"/>
    <property type="project" value="TreeGrafter"/>
</dbReference>
<keyword evidence="2" id="KW-0472">Membrane</keyword>
<keyword evidence="3" id="KW-0393">Immunoglobulin domain</keyword>
<dbReference type="InterPro" id="IPR050504">
    <property type="entry name" value="IgSF_BTN/MOG"/>
</dbReference>
<dbReference type="GO" id="GO:0050852">
    <property type="term" value="P:T cell receptor signaling pathway"/>
    <property type="evidence" value="ECO:0007669"/>
    <property type="project" value="TreeGrafter"/>
</dbReference>
<reference evidence="5" key="2">
    <citation type="submission" date="2025-09" db="UniProtKB">
        <authorList>
            <consortium name="Ensembl"/>
        </authorList>
    </citation>
    <scope>IDENTIFICATION</scope>
</reference>
<feature type="signal peptide" evidence="4">
    <location>
        <begin position="1"/>
        <end position="22"/>
    </location>
</feature>
<dbReference type="InterPro" id="IPR013783">
    <property type="entry name" value="Ig-like_fold"/>
</dbReference>
<dbReference type="PANTHER" id="PTHR24100">
    <property type="entry name" value="BUTYROPHILIN"/>
    <property type="match status" value="1"/>
</dbReference>
<dbReference type="Gene3D" id="2.60.40.10">
    <property type="entry name" value="Immunoglobulins"/>
    <property type="match status" value="1"/>
</dbReference>
<evidence type="ECO:0008006" key="7">
    <source>
        <dbReference type="Google" id="ProtNLM"/>
    </source>
</evidence>